<dbReference type="GO" id="GO:0005524">
    <property type="term" value="F:ATP binding"/>
    <property type="evidence" value="ECO:0007669"/>
    <property type="project" value="InterPro"/>
</dbReference>
<dbReference type="GO" id="GO:0004672">
    <property type="term" value="F:protein kinase activity"/>
    <property type="evidence" value="ECO:0007669"/>
    <property type="project" value="InterPro"/>
</dbReference>
<evidence type="ECO:0000259" key="2">
    <source>
        <dbReference type="PROSITE" id="PS50011"/>
    </source>
</evidence>
<dbReference type="EMBL" id="NGFP01000427">
    <property type="protein sequence ID" value="OUC78946.1"/>
    <property type="molecule type" value="Genomic_DNA"/>
</dbReference>
<sequence>MDLDGPVITDTLFERRLGTTGGIPCMLKSAMGPSAFPTLRREIEVAGDLGNGHPGISTMLGFDIDDDHAHALFRCAGRPLSHQGALLPMEGRTIRQAARDLFTALDFLNGRGYAHNDVSPDTVLWDRGARFQLSGFGRATAVDAASTDADVRMAADLLSYLATGDLADGSAGPGLMSRVSEINPRLAEFLRPALVPGTEGRPAPKQMLERLRTPEPVNPRTPPRPGARPARPRPPQTGRTPGLRLESAASGREIE</sequence>
<keyword evidence="4" id="KW-1185">Reference proteome</keyword>
<evidence type="ECO:0000256" key="1">
    <source>
        <dbReference type="SAM" id="MobiDB-lite"/>
    </source>
</evidence>
<gene>
    <name evidence="3" type="ORF">CA984_43055</name>
</gene>
<dbReference type="Proteomes" id="UP000194761">
    <property type="component" value="Unassembled WGS sequence"/>
</dbReference>
<comment type="caution">
    <text evidence="3">The sequence shown here is derived from an EMBL/GenBank/DDBJ whole genome shotgun (WGS) entry which is preliminary data.</text>
</comment>
<name>A0A243QDP1_9ACTN</name>
<dbReference type="InterPro" id="IPR000719">
    <property type="entry name" value="Prot_kinase_dom"/>
</dbReference>
<proteinExistence type="predicted"/>
<feature type="domain" description="Protein kinase" evidence="2">
    <location>
        <begin position="1"/>
        <end position="255"/>
    </location>
</feature>
<feature type="non-terminal residue" evidence="3">
    <location>
        <position position="255"/>
    </location>
</feature>
<reference evidence="3 4" key="1">
    <citation type="submission" date="2017-05" db="EMBL/GenBank/DDBJ databases">
        <title>Biotechnological potential of actinobacteria isolated from South African environments.</title>
        <authorList>
            <person name="Le Roes-Hill M."/>
            <person name="Prins A."/>
            <person name="Durrell K.A."/>
        </authorList>
    </citation>
    <scope>NUCLEOTIDE SEQUENCE [LARGE SCALE GENOMIC DNA]</scope>
    <source>
        <strain evidence="3">M26</strain>
    </source>
</reference>
<dbReference type="InterPro" id="IPR011009">
    <property type="entry name" value="Kinase-like_dom_sf"/>
</dbReference>
<dbReference type="AlphaFoldDB" id="A0A243QDP1"/>
<evidence type="ECO:0000313" key="4">
    <source>
        <dbReference type="Proteomes" id="UP000194761"/>
    </source>
</evidence>
<organism evidence="3 4">
    <name type="scientific">Streptosporangium minutum</name>
    <dbReference type="NCBI Taxonomy" id="569862"/>
    <lineage>
        <taxon>Bacteria</taxon>
        <taxon>Bacillati</taxon>
        <taxon>Actinomycetota</taxon>
        <taxon>Actinomycetes</taxon>
        <taxon>Streptosporangiales</taxon>
        <taxon>Streptosporangiaceae</taxon>
        <taxon>Streptosporangium</taxon>
    </lineage>
</organism>
<protein>
    <recommendedName>
        <fullName evidence="2">Protein kinase domain-containing protein</fullName>
    </recommendedName>
</protein>
<feature type="region of interest" description="Disordered" evidence="1">
    <location>
        <begin position="193"/>
        <end position="255"/>
    </location>
</feature>
<dbReference type="SUPFAM" id="SSF56112">
    <property type="entry name" value="Protein kinase-like (PK-like)"/>
    <property type="match status" value="1"/>
</dbReference>
<feature type="compositionally biased region" description="Pro residues" evidence="1">
    <location>
        <begin position="216"/>
        <end position="226"/>
    </location>
</feature>
<dbReference type="Gene3D" id="1.10.510.10">
    <property type="entry name" value="Transferase(Phosphotransferase) domain 1"/>
    <property type="match status" value="1"/>
</dbReference>
<accession>A0A243QDP1</accession>
<evidence type="ECO:0000313" key="3">
    <source>
        <dbReference type="EMBL" id="OUC78946.1"/>
    </source>
</evidence>
<dbReference type="PROSITE" id="PS50011">
    <property type="entry name" value="PROTEIN_KINASE_DOM"/>
    <property type="match status" value="1"/>
</dbReference>